<dbReference type="PROSITE" id="PS00409">
    <property type="entry name" value="PROKAR_NTER_METHYL"/>
    <property type="match status" value="1"/>
</dbReference>
<evidence type="ECO:0000256" key="1">
    <source>
        <dbReference type="SAM" id="Phobius"/>
    </source>
</evidence>
<dbReference type="Proteomes" id="UP000316855">
    <property type="component" value="Chromosome"/>
</dbReference>
<dbReference type="Gene3D" id="3.30.700.10">
    <property type="entry name" value="Glycoprotein, Type 4 Pilin"/>
    <property type="match status" value="1"/>
</dbReference>
<dbReference type="OrthoDB" id="241095at2"/>
<dbReference type="NCBIfam" id="TIGR04294">
    <property type="entry name" value="pre_pil_HX9DG"/>
    <property type="match status" value="1"/>
</dbReference>
<keyword evidence="1" id="KW-1133">Transmembrane helix</keyword>
<dbReference type="AlphaFoldDB" id="A0A517V8X8"/>
<organism evidence="3 4">
    <name type="scientific">Gimesia algae</name>
    <dbReference type="NCBI Taxonomy" id="2527971"/>
    <lineage>
        <taxon>Bacteria</taxon>
        <taxon>Pseudomonadati</taxon>
        <taxon>Planctomycetota</taxon>
        <taxon>Planctomycetia</taxon>
        <taxon>Planctomycetales</taxon>
        <taxon>Planctomycetaceae</taxon>
        <taxon>Gimesia</taxon>
    </lineage>
</organism>
<dbReference type="Pfam" id="PF07596">
    <property type="entry name" value="SBP_bac_10"/>
    <property type="match status" value="1"/>
</dbReference>
<dbReference type="RefSeq" id="WP_145224695.1">
    <property type="nucleotide sequence ID" value="NZ_CP036343.1"/>
</dbReference>
<protein>
    <submittedName>
        <fullName evidence="3">Putative major pilin subunit</fullName>
    </submittedName>
</protein>
<dbReference type="NCBIfam" id="TIGR02532">
    <property type="entry name" value="IV_pilin_GFxxxE"/>
    <property type="match status" value="1"/>
</dbReference>
<dbReference type="InterPro" id="IPR045584">
    <property type="entry name" value="Pilin-like"/>
</dbReference>
<feature type="transmembrane region" description="Helical" evidence="1">
    <location>
        <begin position="12"/>
        <end position="34"/>
    </location>
</feature>
<dbReference type="Pfam" id="PF07963">
    <property type="entry name" value="N_methyl"/>
    <property type="match status" value="1"/>
</dbReference>
<keyword evidence="1" id="KW-0812">Transmembrane</keyword>
<dbReference type="InterPro" id="IPR027558">
    <property type="entry name" value="Pre_pil_HX9DG_C"/>
</dbReference>
<accession>A0A517V8X8</accession>
<evidence type="ECO:0000259" key="2">
    <source>
        <dbReference type="Pfam" id="PF07596"/>
    </source>
</evidence>
<evidence type="ECO:0000313" key="3">
    <source>
        <dbReference type="EMBL" id="QDT89460.1"/>
    </source>
</evidence>
<dbReference type="InterPro" id="IPR012902">
    <property type="entry name" value="N_methyl_site"/>
</dbReference>
<dbReference type="EMBL" id="CP036343">
    <property type="protein sequence ID" value="QDT89460.1"/>
    <property type="molecule type" value="Genomic_DNA"/>
</dbReference>
<evidence type="ECO:0000313" key="4">
    <source>
        <dbReference type="Proteomes" id="UP000316855"/>
    </source>
</evidence>
<dbReference type="PANTHER" id="PTHR30093:SF2">
    <property type="entry name" value="TYPE II SECRETION SYSTEM PROTEIN H"/>
    <property type="match status" value="1"/>
</dbReference>
<keyword evidence="1" id="KW-0472">Membrane</keyword>
<dbReference type="PANTHER" id="PTHR30093">
    <property type="entry name" value="GENERAL SECRETION PATHWAY PROTEIN G"/>
    <property type="match status" value="1"/>
</dbReference>
<reference evidence="3 4" key="1">
    <citation type="submission" date="2019-02" db="EMBL/GenBank/DDBJ databases">
        <title>Deep-cultivation of Planctomycetes and their phenomic and genomic characterization uncovers novel biology.</title>
        <authorList>
            <person name="Wiegand S."/>
            <person name="Jogler M."/>
            <person name="Boedeker C."/>
            <person name="Pinto D."/>
            <person name="Vollmers J."/>
            <person name="Rivas-Marin E."/>
            <person name="Kohn T."/>
            <person name="Peeters S.H."/>
            <person name="Heuer A."/>
            <person name="Rast P."/>
            <person name="Oberbeckmann S."/>
            <person name="Bunk B."/>
            <person name="Jeske O."/>
            <person name="Meyerdierks A."/>
            <person name="Storesund J.E."/>
            <person name="Kallscheuer N."/>
            <person name="Luecker S."/>
            <person name="Lage O.M."/>
            <person name="Pohl T."/>
            <person name="Merkel B.J."/>
            <person name="Hornburger P."/>
            <person name="Mueller R.-W."/>
            <person name="Bruemmer F."/>
            <person name="Labrenz M."/>
            <person name="Spormann A.M."/>
            <person name="Op den Camp H."/>
            <person name="Overmann J."/>
            <person name="Amann R."/>
            <person name="Jetten M.S.M."/>
            <person name="Mascher T."/>
            <person name="Medema M.H."/>
            <person name="Devos D.P."/>
            <person name="Kaster A.-K."/>
            <person name="Ovreas L."/>
            <person name="Rohde M."/>
            <person name="Galperin M.Y."/>
            <person name="Jogler C."/>
        </authorList>
    </citation>
    <scope>NUCLEOTIDE SEQUENCE [LARGE SCALE GENOMIC DNA]</scope>
    <source>
        <strain evidence="3 4">Pan161</strain>
    </source>
</reference>
<sequence length="313" mass="33760">MRALKSRKHGFTLIELLVVIAIIAILIALLLPAVQQAREAARRSTCKNNLKQMGLALHNYHDTHRVFPPATVNAGLQYCDNVHGNTGNLLNHTCYQMILPFIDQANIYNQYNWSLPSGRANHGTTCTGTVTTDQYSVVKSPVPVFLCPSDPGNPSNSTTSSAYYVSPGWRTSYGVVNYTTGGNGGSWGANTSTSKGALGPNGAARFRDITDGTTNTMIFCETKLLKTSSSYGPYWNAATHTFFILPGSASYAINYNYDGNNKQYAWGAGSHHVGGAHVMLADGSVRFLSENVDRVGVVAALISIRGGEIVPEF</sequence>
<feature type="domain" description="DUF1559" evidence="2">
    <location>
        <begin position="35"/>
        <end position="294"/>
    </location>
</feature>
<dbReference type="SUPFAM" id="SSF54523">
    <property type="entry name" value="Pili subunits"/>
    <property type="match status" value="1"/>
</dbReference>
<gene>
    <name evidence="3" type="ORF">Pan161_10900</name>
</gene>
<keyword evidence="4" id="KW-1185">Reference proteome</keyword>
<dbReference type="InterPro" id="IPR011453">
    <property type="entry name" value="DUF1559"/>
</dbReference>
<name>A0A517V8X8_9PLAN</name>
<proteinExistence type="predicted"/>
<dbReference type="KEGG" id="gax:Pan161_10900"/>